<evidence type="ECO:0000256" key="4">
    <source>
        <dbReference type="ARBA" id="ARBA00022679"/>
    </source>
</evidence>
<evidence type="ECO:0000313" key="7">
    <source>
        <dbReference type="EMBL" id="GAF91908.1"/>
    </source>
</evidence>
<dbReference type="GO" id="GO:0005737">
    <property type="term" value="C:cytoplasm"/>
    <property type="evidence" value="ECO:0007669"/>
    <property type="project" value="TreeGrafter"/>
</dbReference>
<accession>X0TED9</accession>
<dbReference type="Pfam" id="PF00155">
    <property type="entry name" value="Aminotran_1_2"/>
    <property type="match status" value="1"/>
</dbReference>
<dbReference type="Gene3D" id="3.40.640.10">
    <property type="entry name" value="Type I PLP-dependent aspartate aminotransferase-like (Major domain)"/>
    <property type="match status" value="1"/>
</dbReference>
<evidence type="ECO:0000256" key="2">
    <source>
        <dbReference type="ARBA" id="ARBA00007441"/>
    </source>
</evidence>
<organism evidence="7">
    <name type="scientific">marine sediment metagenome</name>
    <dbReference type="NCBI Taxonomy" id="412755"/>
    <lineage>
        <taxon>unclassified sequences</taxon>
        <taxon>metagenomes</taxon>
        <taxon>ecological metagenomes</taxon>
    </lineage>
</organism>
<proteinExistence type="inferred from homology"/>
<dbReference type="InterPro" id="IPR015421">
    <property type="entry name" value="PyrdxlP-dep_Trfase_major"/>
</dbReference>
<name>X0TED9_9ZZZZ</name>
<protein>
    <recommendedName>
        <fullName evidence="6">Aminotransferase class I/classII large domain-containing protein</fullName>
    </recommendedName>
</protein>
<feature type="non-terminal residue" evidence="7">
    <location>
        <position position="1"/>
    </location>
</feature>
<dbReference type="GO" id="GO:0030170">
    <property type="term" value="F:pyridoxal phosphate binding"/>
    <property type="evidence" value="ECO:0007669"/>
    <property type="project" value="InterPro"/>
</dbReference>
<reference evidence="7" key="1">
    <citation type="journal article" date="2014" name="Front. Microbiol.">
        <title>High frequency of phylogenetically diverse reductive dehalogenase-homologous genes in deep subseafloor sedimentary metagenomes.</title>
        <authorList>
            <person name="Kawai M."/>
            <person name="Futagami T."/>
            <person name="Toyoda A."/>
            <person name="Takaki Y."/>
            <person name="Nishi S."/>
            <person name="Hori S."/>
            <person name="Arai W."/>
            <person name="Tsubouchi T."/>
            <person name="Morono Y."/>
            <person name="Uchiyama I."/>
            <person name="Ito T."/>
            <person name="Fujiyama A."/>
            <person name="Inagaki F."/>
            <person name="Takami H."/>
        </authorList>
    </citation>
    <scope>NUCLEOTIDE SEQUENCE</scope>
    <source>
        <strain evidence="7">Expedition CK06-06</strain>
    </source>
</reference>
<comment type="cofactor">
    <cofactor evidence="1">
        <name>pyridoxal 5'-phosphate</name>
        <dbReference type="ChEBI" id="CHEBI:597326"/>
    </cofactor>
</comment>
<dbReference type="AlphaFoldDB" id="X0TED9"/>
<comment type="similarity">
    <text evidence="2">Belongs to the class-I pyridoxal-phosphate-dependent aminotransferase family.</text>
</comment>
<dbReference type="InterPro" id="IPR004839">
    <property type="entry name" value="Aminotransferase_I/II_large"/>
</dbReference>
<sequence length="274" mass="30038">DVDKPIADRVKTISQSDIRRYSAICAAVSGVNLSQGVCDQPAPDAVKEAAKQAIDDDHAIYTNLRGIIELRQAVAEKMRKFNGIECDPETEIAVNVGSAGSFACAALSTLNPGDECIVFSPFYSYHVNLLELIGAKVRYVDLRPPDWSYKQADLEAAFNERTKVILVCTPNNPTGKVYSESELRAIAELANRHNVWIATDEIYEYITYGRPHISIGSFPEVQDRTLTISGASKTYAVTGWRVGYTIGPSEIIDRIAVVSDLLYICAPAPLQHGI</sequence>
<dbReference type="PROSITE" id="PS00105">
    <property type="entry name" value="AA_TRANSFER_CLASS_1"/>
    <property type="match status" value="1"/>
</dbReference>
<keyword evidence="4" id="KW-0808">Transferase</keyword>
<keyword evidence="5" id="KW-0663">Pyridoxal phosphate</keyword>
<evidence type="ECO:0000256" key="1">
    <source>
        <dbReference type="ARBA" id="ARBA00001933"/>
    </source>
</evidence>
<dbReference type="InterPro" id="IPR004838">
    <property type="entry name" value="NHTrfase_class1_PyrdxlP-BS"/>
</dbReference>
<dbReference type="PANTHER" id="PTHR43807:SF20">
    <property type="entry name" value="FI04487P"/>
    <property type="match status" value="1"/>
</dbReference>
<gene>
    <name evidence="7" type="ORF">S01H1_31633</name>
</gene>
<evidence type="ECO:0000256" key="3">
    <source>
        <dbReference type="ARBA" id="ARBA00022576"/>
    </source>
</evidence>
<evidence type="ECO:0000259" key="6">
    <source>
        <dbReference type="Pfam" id="PF00155"/>
    </source>
</evidence>
<keyword evidence="3" id="KW-0032">Aminotransferase</keyword>
<dbReference type="InterPro" id="IPR051326">
    <property type="entry name" value="Kynurenine-oxoglutarate_AT"/>
</dbReference>
<dbReference type="FunFam" id="3.40.640.10:FF:000033">
    <property type="entry name" value="Aspartate aminotransferase"/>
    <property type="match status" value="1"/>
</dbReference>
<dbReference type="GO" id="GO:0016212">
    <property type="term" value="F:kynurenine-oxoglutarate transaminase activity"/>
    <property type="evidence" value="ECO:0007669"/>
    <property type="project" value="TreeGrafter"/>
</dbReference>
<dbReference type="EMBL" id="BARS01019528">
    <property type="protein sequence ID" value="GAF91908.1"/>
    <property type="molecule type" value="Genomic_DNA"/>
</dbReference>
<comment type="caution">
    <text evidence="7">The sequence shown here is derived from an EMBL/GenBank/DDBJ whole genome shotgun (WGS) entry which is preliminary data.</text>
</comment>
<dbReference type="CDD" id="cd00609">
    <property type="entry name" value="AAT_like"/>
    <property type="match status" value="1"/>
</dbReference>
<dbReference type="PANTHER" id="PTHR43807">
    <property type="entry name" value="FI04487P"/>
    <property type="match status" value="1"/>
</dbReference>
<feature type="domain" description="Aminotransferase class I/classII large" evidence="6">
    <location>
        <begin position="31"/>
        <end position="269"/>
    </location>
</feature>
<dbReference type="InterPro" id="IPR015424">
    <property type="entry name" value="PyrdxlP-dep_Trfase"/>
</dbReference>
<dbReference type="SUPFAM" id="SSF53383">
    <property type="entry name" value="PLP-dependent transferases"/>
    <property type="match status" value="1"/>
</dbReference>
<evidence type="ECO:0000256" key="5">
    <source>
        <dbReference type="ARBA" id="ARBA00022898"/>
    </source>
</evidence>
<feature type="non-terminal residue" evidence="7">
    <location>
        <position position="274"/>
    </location>
</feature>